<accession>A0AAN6S806</accession>
<feature type="region of interest" description="Disordered" evidence="1">
    <location>
        <begin position="106"/>
        <end position="138"/>
    </location>
</feature>
<gene>
    <name evidence="3" type="ORF">QBC46DRAFT_22198</name>
</gene>
<feature type="compositionally biased region" description="Acidic residues" evidence="1">
    <location>
        <begin position="8"/>
        <end position="22"/>
    </location>
</feature>
<dbReference type="GO" id="GO:0003676">
    <property type="term" value="F:nucleic acid binding"/>
    <property type="evidence" value="ECO:0007669"/>
    <property type="project" value="InterPro"/>
</dbReference>
<reference evidence="4" key="1">
    <citation type="journal article" date="2023" name="Mol. Phylogenet. Evol.">
        <title>Genome-scale phylogeny and comparative genomics of the fungal order Sordariales.</title>
        <authorList>
            <person name="Hensen N."/>
            <person name="Bonometti L."/>
            <person name="Westerberg I."/>
            <person name="Brannstrom I.O."/>
            <person name="Guillou S."/>
            <person name="Cros-Aarteil S."/>
            <person name="Calhoun S."/>
            <person name="Haridas S."/>
            <person name="Kuo A."/>
            <person name="Mondo S."/>
            <person name="Pangilinan J."/>
            <person name="Riley R."/>
            <person name="LaButti K."/>
            <person name="Andreopoulos B."/>
            <person name="Lipzen A."/>
            <person name="Chen C."/>
            <person name="Yan M."/>
            <person name="Daum C."/>
            <person name="Ng V."/>
            <person name="Clum A."/>
            <person name="Steindorff A."/>
            <person name="Ohm R.A."/>
            <person name="Martin F."/>
            <person name="Silar P."/>
            <person name="Natvig D.O."/>
            <person name="Lalanne C."/>
            <person name="Gautier V."/>
            <person name="Ament-Velasquez S.L."/>
            <person name="Kruys A."/>
            <person name="Hutchinson M.I."/>
            <person name="Powell A.J."/>
            <person name="Barry K."/>
            <person name="Miller A.N."/>
            <person name="Grigoriev I.V."/>
            <person name="Debuchy R."/>
            <person name="Gladieux P."/>
            <person name="Hiltunen Thoren M."/>
            <person name="Johannesson H."/>
        </authorList>
    </citation>
    <scope>NUCLEOTIDE SEQUENCE [LARGE SCALE GENOMIC DNA]</scope>
    <source>
        <strain evidence="4">CBS 340.73</strain>
    </source>
</reference>
<protein>
    <submittedName>
        <fullName evidence="3">G-patch domain-protein</fullName>
    </submittedName>
</protein>
<feature type="region of interest" description="Disordered" evidence="1">
    <location>
        <begin position="219"/>
        <end position="247"/>
    </location>
</feature>
<feature type="compositionally biased region" description="Basic and acidic residues" evidence="1">
    <location>
        <begin position="219"/>
        <end position="228"/>
    </location>
</feature>
<dbReference type="PANTHER" id="PTHR20923">
    <property type="entry name" value="BAT4 PROTEIN-RELATED"/>
    <property type="match status" value="1"/>
</dbReference>
<evidence type="ECO:0000259" key="2">
    <source>
        <dbReference type="PROSITE" id="PS50174"/>
    </source>
</evidence>
<name>A0AAN6S806_9PEZI</name>
<evidence type="ECO:0000313" key="4">
    <source>
        <dbReference type="Proteomes" id="UP001303473"/>
    </source>
</evidence>
<evidence type="ECO:0000313" key="3">
    <source>
        <dbReference type="EMBL" id="KAK3943835.1"/>
    </source>
</evidence>
<dbReference type="PANTHER" id="PTHR20923:SF1">
    <property type="entry name" value="G PATCH DOMAIN AND ANKYRIN REPEAT-CONTAINING PROTEIN 1"/>
    <property type="match status" value="1"/>
</dbReference>
<dbReference type="Proteomes" id="UP001303473">
    <property type="component" value="Unassembled WGS sequence"/>
</dbReference>
<dbReference type="AlphaFoldDB" id="A0AAN6S806"/>
<dbReference type="EMBL" id="MU853763">
    <property type="protein sequence ID" value="KAK3943835.1"/>
    <property type="molecule type" value="Genomic_DNA"/>
</dbReference>
<evidence type="ECO:0000256" key="1">
    <source>
        <dbReference type="SAM" id="MobiDB-lite"/>
    </source>
</evidence>
<organism evidence="3 4">
    <name type="scientific">Diplogelasinospora grovesii</name>
    <dbReference type="NCBI Taxonomy" id="303347"/>
    <lineage>
        <taxon>Eukaryota</taxon>
        <taxon>Fungi</taxon>
        <taxon>Dikarya</taxon>
        <taxon>Ascomycota</taxon>
        <taxon>Pezizomycotina</taxon>
        <taxon>Sordariomycetes</taxon>
        <taxon>Sordariomycetidae</taxon>
        <taxon>Sordariales</taxon>
        <taxon>Diplogelasinosporaceae</taxon>
        <taxon>Diplogelasinospora</taxon>
    </lineage>
</organism>
<sequence>METRDQLSEEVAEVDQDNDYDDIPLQHKRPFGAGLHRNPVSFVPASDGQQLLDTTATHTTTKRSQPSNSSHDISDLYLSLVLPDDAKPKATTPDPVKICEICRLPLDNTTTSGEGDDRGTQSEPEPSTSNTSKKPRVMRVMKHESSLAHQLCLPHSHPPSALDRSRMGLSYLSTYGWDPDSRRGLGAEQQGIQYPIKPRPKENNLGLGLHVTKEDLMREQKRKEEKKKAGQKLDAGKVRKMVKKDRERAERLRQELFGRVDLEKYLGPGAG</sequence>
<keyword evidence="4" id="KW-1185">Reference proteome</keyword>
<comment type="caution">
    <text evidence="3">The sequence shown here is derived from an EMBL/GenBank/DDBJ whole genome shotgun (WGS) entry which is preliminary data.</text>
</comment>
<feature type="compositionally biased region" description="Polar residues" evidence="1">
    <location>
        <begin position="121"/>
        <end position="132"/>
    </location>
</feature>
<dbReference type="PROSITE" id="PS50174">
    <property type="entry name" value="G_PATCH"/>
    <property type="match status" value="1"/>
</dbReference>
<dbReference type="InterPro" id="IPR000467">
    <property type="entry name" value="G_patch_dom"/>
</dbReference>
<feature type="domain" description="G-patch" evidence="2">
    <location>
        <begin position="164"/>
        <end position="212"/>
    </location>
</feature>
<feature type="region of interest" description="Disordered" evidence="1">
    <location>
        <begin position="1"/>
        <end position="71"/>
    </location>
</feature>
<feature type="compositionally biased region" description="Polar residues" evidence="1">
    <location>
        <begin position="62"/>
        <end position="71"/>
    </location>
</feature>
<dbReference type="InterPro" id="IPR039146">
    <property type="entry name" value="GPANK1"/>
</dbReference>
<dbReference type="Pfam" id="PF01585">
    <property type="entry name" value="G-patch"/>
    <property type="match status" value="1"/>
</dbReference>
<proteinExistence type="predicted"/>